<evidence type="ECO:0000313" key="3">
    <source>
        <dbReference type="Proteomes" id="UP001066276"/>
    </source>
</evidence>
<feature type="region of interest" description="Disordered" evidence="1">
    <location>
        <begin position="1"/>
        <end position="109"/>
    </location>
</feature>
<sequence length="109" mass="11967">MAAPPSLTSTACAQESARPALSPMSARPARSRKSRPHRSRNTNRQSRQSGRPRPRGSQVCRPPKGPRPKSATDLVPRGESATLSPNLQAQQPQLHRVPKAHKQRQEGPR</sequence>
<feature type="compositionally biased region" description="Low complexity" evidence="1">
    <location>
        <begin position="16"/>
        <end position="28"/>
    </location>
</feature>
<proteinExistence type="predicted"/>
<accession>A0AAV7UG85</accession>
<keyword evidence="3" id="KW-1185">Reference proteome</keyword>
<dbReference type="Proteomes" id="UP001066276">
    <property type="component" value="Chromosome 3_1"/>
</dbReference>
<dbReference type="AlphaFoldDB" id="A0AAV7UG85"/>
<organism evidence="2 3">
    <name type="scientific">Pleurodeles waltl</name>
    <name type="common">Iberian ribbed newt</name>
    <dbReference type="NCBI Taxonomy" id="8319"/>
    <lineage>
        <taxon>Eukaryota</taxon>
        <taxon>Metazoa</taxon>
        <taxon>Chordata</taxon>
        <taxon>Craniata</taxon>
        <taxon>Vertebrata</taxon>
        <taxon>Euteleostomi</taxon>
        <taxon>Amphibia</taxon>
        <taxon>Batrachia</taxon>
        <taxon>Caudata</taxon>
        <taxon>Salamandroidea</taxon>
        <taxon>Salamandridae</taxon>
        <taxon>Pleurodelinae</taxon>
        <taxon>Pleurodeles</taxon>
    </lineage>
</organism>
<feature type="compositionally biased region" description="Polar residues" evidence="1">
    <location>
        <begin position="81"/>
        <end position="93"/>
    </location>
</feature>
<reference evidence="2" key="1">
    <citation type="journal article" date="2022" name="bioRxiv">
        <title>Sequencing and chromosome-scale assembly of the giantPleurodeles waltlgenome.</title>
        <authorList>
            <person name="Brown T."/>
            <person name="Elewa A."/>
            <person name="Iarovenko S."/>
            <person name="Subramanian E."/>
            <person name="Araus A.J."/>
            <person name="Petzold A."/>
            <person name="Susuki M."/>
            <person name="Suzuki K.-i.T."/>
            <person name="Hayashi T."/>
            <person name="Toyoda A."/>
            <person name="Oliveira C."/>
            <person name="Osipova E."/>
            <person name="Leigh N.D."/>
            <person name="Simon A."/>
            <person name="Yun M.H."/>
        </authorList>
    </citation>
    <scope>NUCLEOTIDE SEQUENCE</scope>
    <source>
        <strain evidence="2">20211129_DDA</strain>
        <tissue evidence="2">Liver</tissue>
    </source>
</reference>
<name>A0AAV7UG85_PLEWA</name>
<gene>
    <name evidence="2" type="ORF">NDU88_004827</name>
</gene>
<feature type="compositionally biased region" description="Low complexity" evidence="1">
    <location>
        <begin position="42"/>
        <end position="58"/>
    </location>
</feature>
<comment type="caution">
    <text evidence="2">The sequence shown here is derived from an EMBL/GenBank/DDBJ whole genome shotgun (WGS) entry which is preliminary data.</text>
</comment>
<evidence type="ECO:0000313" key="2">
    <source>
        <dbReference type="EMBL" id="KAJ1188062.1"/>
    </source>
</evidence>
<feature type="compositionally biased region" description="Basic residues" evidence="1">
    <location>
        <begin position="29"/>
        <end position="41"/>
    </location>
</feature>
<evidence type="ECO:0000256" key="1">
    <source>
        <dbReference type="SAM" id="MobiDB-lite"/>
    </source>
</evidence>
<dbReference type="EMBL" id="JANPWB010000005">
    <property type="protein sequence ID" value="KAJ1188062.1"/>
    <property type="molecule type" value="Genomic_DNA"/>
</dbReference>
<feature type="compositionally biased region" description="Polar residues" evidence="1">
    <location>
        <begin position="1"/>
        <end position="13"/>
    </location>
</feature>
<protein>
    <submittedName>
        <fullName evidence="2">Uncharacterized protein</fullName>
    </submittedName>
</protein>